<keyword evidence="8" id="KW-0472">Membrane</keyword>
<dbReference type="GO" id="GO:0003677">
    <property type="term" value="F:DNA binding"/>
    <property type="evidence" value="ECO:0007669"/>
    <property type="project" value="InterPro"/>
</dbReference>
<keyword evidence="3" id="KW-0812">Transmembrane</keyword>
<evidence type="ECO:0000256" key="9">
    <source>
        <dbReference type="PROSITE-ProRule" id="PRU00289"/>
    </source>
</evidence>
<dbReference type="InterPro" id="IPR050206">
    <property type="entry name" value="FtsK/SpoIIIE/SftA"/>
</dbReference>
<feature type="binding site" evidence="9">
    <location>
        <begin position="1064"/>
        <end position="1071"/>
    </location>
    <ligand>
        <name>ATP</name>
        <dbReference type="ChEBI" id="CHEBI:30616"/>
    </ligand>
</feature>
<keyword evidence="2" id="KW-1003">Cell membrane</keyword>
<protein>
    <submittedName>
        <fullName evidence="12">Type VII secretion protein EccC</fullName>
    </submittedName>
</protein>
<dbReference type="GO" id="GO:0005524">
    <property type="term" value="F:ATP binding"/>
    <property type="evidence" value="ECO:0007669"/>
    <property type="project" value="UniProtKB-UniRule"/>
</dbReference>
<dbReference type="SMART" id="SM00382">
    <property type="entry name" value="AAA"/>
    <property type="match status" value="3"/>
</dbReference>
<organism evidence="12 13">
    <name type="scientific">Actinoallomurus iriomotensis</name>
    <dbReference type="NCBI Taxonomy" id="478107"/>
    <lineage>
        <taxon>Bacteria</taxon>
        <taxon>Bacillati</taxon>
        <taxon>Actinomycetota</taxon>
        <taxon>Actinomycetes</taxon>
        <taxon>Streptosporangiales</taxon>
        <taxon>Thermomonosporaceae</taxon>
        <taxon>Actinoallomurus</taxon>
    </lineage>
</organism>
<dbReference type="PANTHER" id="PTHR22683">
    <property type="entry name" value="SPORULATION PROTEIN RELATED"/>
    <property type="match status" value="1"/>
</dbReference>
<dbReference type="Pfam" id="PF01580">
    <property type="entry name" value="FtsK_SpoIIIE"/>
    <property type="match status" value="3"/>
</dbReference>
<evidence type="ECO:0000256" key="5">
    <source>
        <dbReference type="ARBA" id="ARBA00022741"/>
    </source>
</evidence>
<keyword evidence="4" id="KW-0677">Repeat</keyword>
<evidence type="ECO:0000313" key="12">
    <source>
        <dbReference type="EMBL" id="GLY85721.1"/>
    </source>
</evidence>
<evidence type="ECO:0000256" key="4">
    <source>
        <dbReference type="ARBA" id="ARBA00022737"/>
    </source>
</evidence>
<evidence type="ECO:0000256" key="6">
    <source>
        <dbReference type="ARBA" id="ARBA00022840"/>
    </source>
</evidence>
<evidence type="ECO:0000256" key="7">
    <source>
        <dbReference type="ARBA" id="ARBA00022989"/>
    </source>
</evidence>
<feature type="region of interest" description="Disordered" evidence="10">
    <location>
        <begin position="638"/>
        <end position="662"/>
    </location>
</feature>
<comment type="subcellular location">
    <subcellularLocation>
        <location evidence="1">Cell membrane</location>
        <topology evidence="1">Multi-pass membrane protein</topology>
    </subcellularLocation>
</comment>
<dbReference type="EMBL" id="BSTK01000004">
    <property type="protein sequence ID" value="GLY85721.1"/>
    <property type="molecule type" value="Genomic_DNA"/>
</dbReference>
<feature type="binding site" evidence="9">
    <location>
        <begin position="427"/>
        <end position="434"/>
    </location>
    <ligand>
        <name>ATP</name>
        <dbReference type="ChEBI" id="CHEBI:30616"/>
    </ligand>
</feature>
<evidence type="ECO:0000256" key="1">
    <source>
        <dbReference type="ARBA" id="ARBA00004651"/>
    </source>
</evidence>
<name>A0A9W6RZL2_9ACTN</name>
<evidence type="ECO:0000313" key="13">
    <source>
        <dbReference type="Proteomes" id="UP001165074"/>
    </source>
</evidence>
<dbReference type="PROSITE" id="PS50901">
    <property type="entry name" value="FTSK"/>
    <property type="match status" value="3"/>
</dbReference>
<evidence type="ECO:0000256" key="3">
    <source>
        <dbReference type="ARBA" id="ARBA00022692"/>
    </source>
</evidence>
<feature type="domain" description="FtsK" evidence="11">
    <location>
        <begin position="1047"/>
        <end position="1230"/>
    </location>
</feature>
<dbReference type="InterPro" id="IPR027417">
    <property type="entry name" value="P-loop_NTPase"/>
</dbReference>
<dbReference type="Proteomes" id="UP001165074">
    <property type="component" value="Unassembled WGS sequence"/>
</dbReference>
<evidence type="ECO:0000256" key="8">
    <source>
        <dbReference type="ARBA" id="ARBA00023136"/>
    </source>
</evidence>
<dbReference type="AlphaFoldDB" id="A0A9W6RZL2"/>
<dbReference type="NCBIfam" id="TIGR03925">
    <property type="entry name" value="T7SS_EccC_b"/>
    <property type="match status" value="1"/>
</dbReference>
<dbReference type="NCBIfam" id="TIGR03924">
    <property type="entry name" value="T7SS_EccC_a"/>
    <property type="match status" value="1"/>
</dbReference>
<evidence type="ECO:0000259" key="11">
    <source>
        <dbReference type="PROSITE" id="PS50901"/>
    </source>
</evidence>
<reference evidence="12" key="1">
    <citation type="submission" date="2023-03" db="EMBL/GenBank/DDBJ databases">
        <title>Actinoallomurus iriomotensis NBRC 103684.</title>
        <authorList>
            <person name="Ichikawa N."/>
            <person name="Sato H."/>
            <person name="Tonouchi N."/>
        </authorList>
    </citation>
    <scope>NUCLEOTIDE SEQUENCE</scope>
    <source>
        <strain evidence="12">NBRC 103684</strain>
    </source>
</reference>
<dbReference type="InterPro" id="IPR023837">
    <property type="entry name" value="EccCb-like_Actinobacteria"/>
</dbReference>
<comment type="caution">
    <text evidence="12">The sequence shown here is derived from an EMBL/GenBank/DDBJ whole genome shotgun (WGS) entry which is preliminary data.</text>
</comment>
<keyword evidence="6 9" id="KW-0067">ATP-binding</keyword>
<accession>A0A9W6RZL2</accession>
<evidence type="ECO:0000256" key="2">
    <source>
        <dbReference type="ARBA" id="ARBA00022475"/>
    </source>
</evidence>
<gene>
    <name evidence="12" type="ORF">Airi02_036500</name>
</gene>
<dbReference type="CDD" id="cd01127">
    <property type="entry name" value="TrwB_TraG_TraD_VirD4"/>
    <property type="match status" value="1"/>
</dbReference>
<evidence type="ECO:0000256" key="10">
    <source>
        <dbReference type="SAM" id="MobiDB-lite"/>
    </source>
</evidence>
<feature type="domain" description="FtsK" evidence="11">
    <location>
        <begin position="404"/>
        <end position="604"/>
    </location>
</feature>
<dbReference type="InterPro" id="IPR003593">
    <property type="entry name" value="AAA+_ATPase"/>
</dbReference>
<feature type="domain" description="FtsK" evidence="11">
    <location>
        <begin position="767"/>
        <end position="952"/>
    </location>
</feature>
<keyword evidence="5 9" id="KW-0547">Nucleotide-binding</keyword>
<dbReference type="PANTHER" id="PTHR22683:SF1">
    <property type="entry name" value="TYPE VII SECRETION SYSTEM PROTEIN ESSC"/>
    <property type="match status" value="1"/>
</dbReference>
<feature type="binding site" evidence="9">
    <location>
        <begin position="785"/>
        <end position="792"/>
    </location>
    <ligand>
        <name>ATP</name>
        <dbReference type="ChEBI" id="CHEBI:30616"/>
    </ligand>
</feature>
<proteinExistence type="predicted"/>
<keyword evidence="13" id="KW-1185">Reference proteome</keyword>
<keyword evidence="7" id="KW-1133">Transmembrane helix</keyword>
<sequence>MILVLVDDRADRLAQVANVILALTVMIAVAGQLGRTSVHGPSAGVRPEVARRDYLRHLRQAHTSLSKVARDQRAALTWMHPAPERLWSIVRSSRLWERRPWDSDFGVARFGTGRQELAVRLIPPETRPIEELEPVSAEFLRRLLHTHSTLADLPLGIALPAFSRIVPAGERDAVCGMIRAAIMQLAAFHSPEDLRISVCASTDRIPYWEWIKWLPHASHPTVRDAAGPVRLFAENLAELEDLLEFDLAYRPRTRGHNDVSETPLHVVILDGGVVTPGSSLGTADVAGVCVIDLSGATSGETAETILRLEVSYDEVRTRQNGRTDATVWIPDHVGFPQAEALARQLAPLRVSPVRSPGEDYVTARMALTSLLDVPDAQSVDPEVLWRSRVPRRRLRVPIGVDTDGRPVELDLKEAAQSGDGPHGLCVGTAGSGKSELLRTLVLGLAMTHSPEVVNFVLVDFKGDGTFLGMERLRHVAALITDLRQELPLVDRMSSALHGELTRRQELLRAAGNLTSSAEYDRARAQGAELEPLPALFVVVDEFAELLTAKPDLAELFAAIGRVGRSLGIHLLLAAQRLDEAKLRGLETHLSYRIGLRTFSAMESRVVLGVPDAYELPAVPGNGYLKTGDSMVRFKAASVSGAHNPRRSGGHATDARQGGGGTRPAQAVPFGTGRVAPEVAEVPDSRTVRADDGDERSVLDVVVERLAGQGRPAHRIWLPPLDESPTLDRLLPRLSATPDLGLTTADWEDRGRLSAAVGVVDRPFDQRRETMWLRLSGPTGNVAVVGGPQSGKSTVLRTLVASLALTHTPQEVWFYCLDFGGGTFGGLGSLPHVGGVAGRLDPDRVHRTIAEVTAVRAERERRFAELGVDGIESYRRVHGPGLADVFLVIDNWHVVRQDFEPAEPVIADLAARGLVYGIHVVASANRWPEFWGNVRGMFGSRVELRLGDPLDSEFHRRAAADVPEGRPGRGITEDALHFLAALPRIDGVSGVDDLADGVAHLVHAVSDSWPGPAAPRVRMLPAVLPSSSLPAAEETGRRVPIGVDEDALAPVLLDFDAASHLLVIGESECGKSNLLGLIARALAERYTPEEARFVVLDYRRGLLEATDGEHRIAYAASAAGAGKLVQDVRGALAGRLPPEDPTPEQLRTMSWWEGPEVFVFVDDYELVAASSGNPLLPLAEFVSTAPDIGLHIILARGGVGAGRSMYDPIIQRVTDLASPVLIMSGDEDEGALAGVRPRRLPRGRGVLTDRRSGPRVVQTALYAGGEPGGVGRALETPTDA</sequence>
<dbReference type="SUPFAM" id="SSF52540">
    <property type="entry name" value="P-loop containing nucleoside triphosphate hydrolases"/>
    <property type="match status" value="3"/>
</dbReference>
<dbReference type="InterPro" id="IPR023836">
    <property type="entry name" value="EccCa-like_Actinobacteria"/>
</dbReference>
<dbReference type="InterPro" id="IPR002543">
    <property type="entry name" value="FtsK_dom"/>
</dbReference>
<dbReference type="GO" id="GO:0005886">
    <property type="term" value="C:plasma membrane"/>
    <property type="evidence" value="ECO:0007669"/>
    <property type="project" value="UniProtKB-SubCell"/>
</dbReference>
<dbReference type="Gene3D" id="3.40.50.300">
    <property type="entry name" value="P-loop containing nucleotide triphosphate hydrolases"/>
    <property type="match status" value="3"/>
</dbReference>